<feature type="chain" id="PRO_5043911447" evidence="2">
    <location>
        <begin position="31"/>
        <end position="549"/>
    </location>
</feature>
<keyword evidence="1" id="KW-0472">Membrane</keyword>
<reference evidence="3" key="1">
    <citation type="journal article" date="2023" name="Nat. Commun.">
        <title>Diploid and tetraploid genomes of Acorus and the evolution of monocots.</title>
        <authorList>
            <person name="Ma L."/>
            <person name="Liu K.W."/>
            <person name="Li Z."/>
            <person name="Hsiao Y.Y."/>
            <person name="Qi Y."/>
            <person name="Fu T."/>
            <person name="Tang G.D."/>
            <person name="Zhang D."/>
            <person name="Sun W.H."/>
            <person name="Liu D.K."/>
            <person name="Li Y."/>
            <person name="Chen G.Z."/>
            <person name="Liu X.D."/>
            <person name="Liao X.Y."/>
            <person name="Jiang Y.T."/>
            <person name="Yu X."/>
            <person name="Hao Y."/>
            <person name="Huang J."/>
            <person name="Zhao X.W."/>
            <person name="Ke S."/>
            <person name="Chen Y.Y."/>
            <person name="Wu W.L."/>
            <person name="Hsu J.L."/>
            <person name="Lin Y.F."/>
            <person name="Huang M.D."/>
            <person name="Li C.Y."/>
            <person name="Huang L."/>
            <person name="Wang Z.W."/>
            <person name="Zhao X."/>
            <person name="Zhong W.Y."/>
            <person name="Peng D.H."/>
            <person name="Ahmad S."/>
            <person name="Lan S."/>
            <person name="Zhang J.S."/>
            <person name="Tsai W.C."/>
            <person name="Van de Peer Y."/>
            <person name="Liu Z.J."/>
        </authorList>
    </citation>
    <scope>NUCLEOTIDE SEQUENCE</scope>
    <source>
        <strain evidence="3">CP</strain>
    </source>
</reference>
<evidence type="ECO:0000256" key="1">
    <source>
        <dbReference type="SAM" id="Phobius"/>
    </source>
</evidence>
<dbReference type="GO" id="GO:0009506">
    <property type="term" value="C:plasmodesma"/>
    <property type="evidence" value="ECO:0007669"/>
    <property type="project" value="TreeGrafter"/>
</dbReference>
<dbReference type="PANTHER" id="PTHR31414:SF15">
    <property type="entry name" value="PLASMA MEMBRANE FUSION PROTEIN"/>
    <property type="match status" value="1"/>
</dbReference>
<gene>
    <name evidence="3" type="ORF">QJS10_CPA05g01121</name>
</gene>
<evidence type="ECO:0000256" key="2">
    <source>
        <dbReference type="SAM" id="SignalP"/>
    </source>
</evidence>
<comment type="caution">
    <text evidence="3">The sequence shown here is derived from an EMBL/GenBank/DDBJ whole genome shotgun (WGS) entry which is preliminary data.</text>
</comment>
<dbReference type="EMBL" id="JAUJYO010000005">
    <property type="protein sequence ID" value="KAK1316038.1"/>
    <property type="molecule type" value="Genomic_DNA"/>
</dbReference>
<dbReference type="InterPro" id="IPR040283">
    <property type="entry name" value="DDB_G0292058-like"/>
</dbReference>
<feature type="transmembrane region" description="Helical" evidence="1">
    <location>
        <begin position="500"/>
        <end position="523"/>
    </location>
</feature>
<sequence>MVSFTRHSFLFTTILLCGICFFSFFQGASSHIQNTPFSEVGEYWLVSSRRSLADGVISDSAPTDIVVDNSSFVLAAERTYRKDPYNGYKHYNGGWNISNKHYWASVAFTAVPLFLIGIIWFLGFGLALLLICCCYCCCPRRNYSYSRKAYAASLILLLLFTCAAIIGCIVLYNGQGKFHGSTSNTLDYVVGQANFTVENLRNFSDNLAAAKKVSVDQIFMPADVQGRIDDIDKKVNASANSLETRTESNSKKIRDVLDSVRLDLIIIAAVMLFLAFLGFLLSILGLRYLVYVLVIIGWILVAGTFILCGVFLLFHNVISDTCVAMDDWVQHPHAHTALDDILPCVDVSTANESLTRSKEVSFQLVNVVNQVINNISNMNFPPGFVPLYFNQSGPLVPVLCNHFSADLTKRDCVNGEVDFDNASQVWKKYVCEVSSSGVCTTVGRITPDIYKQMIAATNVSFGLYRYGPFLVQLEDCTFVRDTFSNIARNECPGLGRYTRWIYIGLAMVSASVMLSLIFWVIYARERRHRKLNKQFVESSAAQGPYRDKP</sequence>
<accession>A0AAV9ETC6</accession>
<dbReference type="Proteomes" id="UP001180020">
    <property type="component" value="Unassembled WGS sequence"/>
</dbReference>
<organism evidence="3 4">
    <name type="scientific">Acorus calamus</name>
    <name type="common">Sweet flag</name>
    <dbReference type="NCBI Taxonomy" id="4465"/>
    <lineage>
        <taxon>Eukaryota</taxon>
        <taxon>Viridiplantae</taxon>
        <taxon>Streptophyta</taxon>
        <taxon>Embryophyta</taxon>
        <taxon>Tracheophyta</taxon>
        <taxon>Spermatophyta</taxon>
        <taxon>Magnoliopsida</taxon>
        <taxon>Liliopsida</taxon>
        <taxon>Acoraceae</taxon>
        <taxon>Acorus</taxon>
    </lineage>
</organism>
<keyword evidence="2" id="KW-0732">Signal</keyword>
<feature type="transmembrane region" description="Helical" evidence="1">
    <location>
        <begin position="150"/>
        <end position="172"/>
    </location>
</feature>
<keyword evidence="4" id="KW-1185">Reference proteome</keyword>
<feature type="transmembrane region" description="Helical" evidence="1">
    <location>
        <begin position="113"/>
        <end position="138"/>
    </location>
</feature>
<reference evidence="3" key="2">
    <citation type="submission" date="2023-06" db="EMBL/GenBank/DDBJ databases">
        <authorList>
            <person name="Ma L."/>
            <person name="Liu K.-W."/>
            <person name="Li Z."/>
            <person name="Hsiao Y.-Y."/>
            <person name="Qi Y."/>
            <person name="Fu T."/>
            <person name="Tang G."/>
            <person name="Zhang D."/>
            <person name="Sun W.-H."/>
            <person name="Liu D.-K."/>
            <person name="Li Y."/>
            <person name="Chen G.-Z."/>
            <person name="Liu X.-D."/>
            <person name="Liao X.-Y."/>
            <person name="Jiang Y.-T."/>
            <person name="Yu X."/>
            <person name="Hao Y."/>
            <person name="Huang J."/>
            <person name="Zhao X.-W."/>
            <person name="Ke S."/>
            <person name="Chen Y.-Y."/>
            <person name="Wu W.-L."/>
            <person name="Hsu J.-L."/>
            <person name="Lin Y.-F."/>
            <person name="Huang M.-D."/>
            <person name="Li C.-Y."/>
            <person name="Huang L."/>
            <person name="Wang Z.-W."/>
            <person name="Zhao X."/>
            <person name="Zhong W.-Y."/>
            <person name="Peng D.-H."/>
            <person name="Ahmad S."/>
            <person name="Lan S."/>
            <person name="Zhang J.-S."/>
            <person name="Tsai W.-C."/>
            <person name="Van De Peer Y."/>
            <person name="Liu Z.-J."/>
        </authorList>
    </citation>
    <scope>NUCLEOTIDE SEQUENCE</scope>
    <source>
        <strain evidence="3">CP</strain>
        <tissue evidence="3">Leaves</tissue>
    </source>
</reference>
<feature type="signal peptide" evidence="2">
    <location>
        <begin position="1"/>
        <end position="30"/>
    </location>
</feature>
<evidence type="ECO:0000313" key="4">
    <source>
        <dbReference type="Proteomes" id="UP001180020"/>
    </source>
</evidence>
<evidence type="ECO:0000313" key="3">
    <source>
        <dbReference type="EMBL" id="KAK1316038.1"/>
    </source>
</evidence>
<name>A0AAV9ETC6_ACOCL</name>
<feature type="transmembrane region" description="Helical" evidence="1">
    <location>
        <begin position="288"/>
        <end position="314"/>
    </location>
</feature>
<dbReference type="PANTHER" id="PTHR31414">
    <property type="entry name" value="TRANSMEMBRANE PROTEIN DDB_G0292058"/>
    <property type="match status" value="1"/>
</dbReference>
<protein>
    <submittedName>
        <fullName evidence="3">Uncharacterized protein</fullName>
    </submittedName>
</protein>
<dbReference type="AlphaFoldDB" id="A0AAV9ETC6"/>
<feature type="transmembrane region" description="Helical" evidence="1">
    <location>
        <begin position="264"/>
        <end position="281"/>
    </location>
</feature>
<proteinExistence type="predicted"/>
<keyword evidence="1" id="KW-0812">Transmembrane</keyword>
<dbReference type="GO" id="GO:0005886">
    <property type="term" value="C:plasma membrane"/>
    <property type="evidence" value="ECO:0007669"/>
    <property type="project" value="TreeGrafter"/>
</dbReference>
<keyword evidence="1" id="KW-1133">Transmembrane helix</keyword>